<name>A0A1H8JVQ8_9SPHN</name>
<evidence type="ECO:0000256" key="2">
    <source>
        <dbReference type="ARBA" id="ARBA00022679"/>
    </source>
</evidence>
<dbReference type="InterPro" id="IPR018483">
    <property type="entry name" value="Carb_kinase_FGGY_CS"/>
</dbReference>
<accession>A0A1H8JVQ8</accession>
<evidence type="ECO:0000259" key="9">
    <source>
        <dbReference type="Pfam" id="PF02782"/>
    </source>
</evidence>
<evidence type="ECO:0000256" key="7">
    <source>
        <dbReference type="RuleBase" id="RU003733"/>
    </source>
</evidence>
<evidence type="ECO:0000256" key="1">
    <source>
        <dbReference type="ARBA" id="ARBA00009156"/>
    </source>
</evidence>
<keyword evidence="2 7" id="KW-0808">Transferase</keyword>
<evidence type="ECO:0000256" key="6">
    <source>
        <dbReference type="ARBA" id="ARBA00043149"/>
    </source>
</evidence>
<dbReference type="CDD" id="cd07769">
    <property type="entry name" value="ASKHA_NBD_FGGY_GK"/>
    <property type="match status" value="1"/>
</dbReference>
<dbReference type="PROSITE" id="PS00445">
    <property type="entry name" value="FGGY_KINASES_2"/>
    <property type="match status" value="1"/>
</dbReference>
<dbReference type="STRING" id="1166340.SAMN05192583_3689"/>
<protein>
    <recommendedName>
        <fullName evidence="6">ATP:glycerol 3-phosphotransferase</fullName>
    </recommendedName>
</protein>
<feature type="domain" description="Carbohydrate kinase FGGY C-terminal" evidence="9">
    <location>
        <begin position="260"/>
        <end position="446"/>
    </location>
</feature>
<dbReference type="GO" id="GO:0019563">
    <property type="term" value="P:glycerol catabolic process"/>
    <property type="evidence" value="ECO:0007669"/>
    <property type="project" value="TreeGrafter"/>
</dbReference>
<evidence type="ECO:0000256" key="5">
    <source>
        <dbReference type="ARBA" id="ARBA00022840"/>
    </source>
</evidence>
<comment type="similarity">
    <text evidence="1 7">Belongs to the FGGY kinase family.</text>
</comment>
<reference evidence="11" key="1">
    <citation type="submission" date="2016-10" db="EMBL/GenBank/DDBJ databases">
        <authorList>
            <person name="Varghese N."/>
            <person name="Submissions S."/>
        </authorList>
    </citation>
    <scope>NUCLEOTIDE SEQUENCE [LARGE SCALE GENOMIC DNA]</scope>
    <source>
        <strain evidence="11">S6-262</strain>
    </source>
</reference>
<evidence type="ECO:0000313" key="10">
    <source>
        <dbReference type="EMBL" id="SEN84298.1"/>
    </source>
</evidence>
<dbReference type="InterPro" id="IPR043129">
    <property type="entry name" value="ATPase_NBD"/>
</dbReference>
<keyword evidence="3" id="KW-0547">Nucleotide-binding</keyword>
<dbReference type="GO" id="GO:0005524">
    <property type="term" value="F:ATP binding"/>
    <property type="evidence" value="ECO:0007669"/>
    <property type="project" value="UniProtKB-KW"/>
</dbReference>
<feature type="domain" description="Carbohydrate kinase FGGY N-terminal" evidence="8">
    <location>
        <begin position="6"/>
        <end position="250"/>
    </location>
</feature>
<gene>
    <name evidence="10" type="ORF">SAMN05192583_3689</name>
</gene>
<dbReference type="GO" id="GO:0005829">
    <property type="term" value="C:cytosol"/>
    <property type="evidence" value="ECO:0007669"/>
    <property type="project" value="TreeGrafter"/>
</dbReference>
<dbReference type="AlphaFoldDB" id="A0A1H8JVQ8"/>
<dbReference type="PANTHER" id="PTHR10196">
    <property type="entry name" value="SUGAR KINASE"/>
    <property type="match status" value="1"/>
</dbReference>
<dbReference type="OrthoDB" id="9805576at2"/>
<evidence type="ECO:0000313" key="11">
    <source>
        <dbReference type="Proteomes" id="UP000199206"/>
    </source>
</evidence>
<dbReference type="RefSeq" id="WP_093667168.1">
    <property type="nucleotide sequence ID" value="NZ_FOCF01000016.1"/>
</dbReference>
<dbReference type="InterPro" id="IPR000577">
    <property type="entry name" value="Carb_kinase_FGGY"/>
</dbReference>
<dbReference type="Proteomes" id="UP000199206">
    <property type="component" value="Unassembled WGS sequence"/>
</dbReference>
<dbReference type="Pfam" id="PF02782">
    <property type="entry name" value="FGGY_C"/>
    <property type="match status" value="1"/>
</dbReference>
<dbReference type="GO" id="GO:0004370">
    <property type="term" value="F:glycerol kinase activity"/>
    <property type="evidence" value="ECO:0007669"/>
    <property type="project" value="TreeGrafter"/>
</dbReference>
<evidence type="ECO:0000256" key="3">
    <source>
        <dbReference type="ARBA" id="ARBA00022741"/>
    </source>
</evidence>
<dbReference type="PANTHER" id="PTHR10196:SF69">
    <property type="entry name" value="GLYCEROL KINASE"/>
    <property type="match status" value="1"/>
</dbReference>
<proteinExistence type="inferred from homology"/>
<keyword evidence="4 7" id="KW-0418">Kinase</keyword>
<dbReference type="PIRSF" id="PIRSF000538">
    <property type="entry name" value="GlpK"/>
    <property type="match status" value="1"/>
</dbReference>
<organism evidence="10 11">
    <name type="scientific">Sphingomonas gellani</name>
    <dbReference type="NCBI Taxonomy" id="1166340"/>
    <lineage>
        <taxon>Bacteria</taxon>
        <taxon>Pseudomonadati</taxon>
        <taxon>Pseudomonadota</taxon>
        <taxon>Alphaproteobacteria</taxon>
        <taxon>Sphingomonadales</taxon>
        <taxon>Sphingomonadaceae</taxon>
        <taxon>Sphingomonas</taxon>
    </lineage>
</organism>
<dbReference type="Pfam" id="PF00370">
    <property type="entry name" value="FGGY_N"/>
    <property type="match status" value="1"/>
</dbReference>
<dbReference type="InterPro" id="IPR018484">
    <property type="entry name" value="FGGY_N"/>
</dbReference>
<keyword evidence="11" id="KW-1185">Reference proteome</keyword>
<sequence>MSSPAILAIDQGTTNTKALLVSPDGTILARASRPMTLTHPQPGWAEQSADAIWDSVADAIADVVTQVDARVVAVAISNQRETAVLWDAVTGRPLAPAISWQCRRSYDRCATLRKAGHEAAVIALSGLNLDPLFPAAKLAWLLDSVPGARERAGSGELQAGTIDSWLVWNLTGGGSHVTDTGNAARTQLLDLHSADWSVELAELFDVPIAMLPQVQPSDSHFGDTAAGRTILPAGIPIHAVMGDSHAALFGHGLSEPGAAKVTIGTGSSIMALTDVPATSHSGLSSTIAWRRGDEVTYALEGNITVSGQAAAFATRLLGLADENALTALAQTVSDSGGVAFVPALAGLGAPHWDSEARGMIAGMTLGTGPAHIARATLEAIAMQIVDVSLAMEADTNRVIPTVSVDGGATRNAFLLQLLADLLDRPVLRRADPELSALGVARMAAEALGLALPVSGGHDTERFDPAMSVADRERVAAKWHRAVQRATAHD</sequence>
<dbReference type="InterPro" id="IPR018485">
    <property type="entry name" value="FGGY_C"/>
</dbReference>
<evidence type="ECO:0000259" key="8">
    <source>
        <dbReference type="Pfam" id="PF00370"/>
    </source>
</evidence>
<dbReference type="SUPFAM" id="SSF53067">
    <property type="entry name" value="Actin-like ATPase domain"/>
    <property type="match status" value="2"/>
</dbReference>
<dbReference type="EMBL" id="FOCF01000016">
    <property type="protein sequence ID" value="SEN84298.1"/>
    <property type="molecule type" value="Genomic_DNA"/>
</dbReference>
<keyword evidence="5" id="KW-0067">ATP-binding</keyword>
<dbReference type="Gene3D" id="3.30.420.40">
    <property type="match status" value="2"/>
</dbReference>
<evidence type="ECO:0000256" key="4">
    <source>
        <dbReference type="ARBA" id="ARBA00022777"/>
    </source>
</evidence>